<gene>
    <name evidence="3" type="ORF">NOF55_04860</name>
</gene>
<sequence length="1208" mass="128239">MLGKLLVALGGLVVAVLFAALLAPFFVDWTNFRTDFERQASRIFGKKVTVNGKVEARLLPFPSVTLHDVRVGQDVDGTPIVQIDRFSMDAELAPFLSGEARIFDMRIERPRARVRLLADGRMDWVRGATPSVPARTVILESVQIADGSIEFIDEQSGRVRRVEGLEAAMSAHSLAGPWRVEGEATVDGEKGRFTLNTAESSDRASLGLRLRLMPEAHPVEIDLDGSLAIEEARPVYKGNFSAALTGGEDEKPQPRVKGAFELTNERVRVPEYRLEIGAADAPYLVTGEATLDVGAKPEFLLKAEGQQIDVSDLEVNGSAAKTGRQPESSLERRLHALLSVAAAIPVPQVEGKATLRLPAVVAGDTTLRDIQLDVRPAGTGWIVERAVAVLPGRTQVEASGRLRLAGDPSFAGNLLVASSQPTGLANWLNGSVDPAVRNISKAGFSAAVSLSSTIQRFERLEVVLGESHLTGRLEHQTLAKLPPSLSADLKGELLDMGEAQAFLALFGSGDLFSGHELAAKLDLDRFTADGIEAGSLDAVVTRSKGVVDISRLSVDDLAGSSIVVSGRPQAGVLNAHVQSSDPAGLFRLLDQRLPDHPFLAMLRRNAAYYRDMDVTVESAAAPRDEGAVHVRLNGTANGSRLGAELQFELAEGLAILTDGSARLRLDATLENPDTSILFGQVGFSPLPLETDGSGLLAVTVKADGRNPAETALSFTTDQTRFQVDGGFALEGATFAEGEGRFKLESANVEPYLAMNGIAVPQIGNSLPTTLEGDIAIAAERFDFSGLAGSVGENPVAGRLSLARNAPLPHIEGELKLGHAAISWLGEAMYGPVIDPVSGDLPDDAFGKPLAGNADIALDLSVDEFDPGVADPITAASARLSYRSGTLEISDAQGQWFGGTLSGGRVVLANGGSDGIFRLGFDLAGADVSALAWKQDGRPMAAGKLDLALSAESLGGSLAALRSGLGGSGLLRFSDLAVDGLNLDVMGPLVTAADLMQGEITTAKIAPVLETLVKNGRTDLGSGEVPFQITEGEFRVQSVVMNAAHGRIAANGRLKVAGEVLNGTLELAFDPGDFAEAGAVPGARLHFDGPVRAPSMSMDVSDAANFLSLRAYERERRRVERMQANVMEKQRLRREVALYRFREEVRQTEAKARAEAEARARAEAEARARAEAEARKAAEESRPTQGHMPVPAEERVIQMPLPPPVDANP</sequence>
<comment type="caution">
    <text evidence="3">The sequence shown here is derived from an EMBL/GenBank/DDBJ whole genome shotgun (WGS) entry which is preliminary data.</text>
</comment>
<feature type="compositionally biased region" description="Pro residues" evidence="1">
    <location>
        <begin position="1199"/>
        <end position="1208"/>
    </location>
</feature>
<name>A0AAE3MXS4_9HYPH</name>
<feature type="domain" description="AsmA" evidence="2">
    <location>
        <begin position="6"/>
        <end position="174"/>
    </location>
</feature>
<reference evidence="3" key="1">
    <citation type="submission" date="2022-07" db="EMBL/GenBank/DDBJ databases">
        <title>Ectorhizobium quercum gen.nov., sp. nov.</title>
        <authorList>
            <person name="Ma T."/>
            <person name="Li Y."/>
        </authorList>
    </citation>
    <scope>NUCLEOTIDE SEQUENCE</scope>
    <source>
        <strain evidence="3">BDR2-2</strain>
    </source>
</reference>
<dbReference type="Pfam" id="PF05170">
    <property type="entry name" value="AsmA"/>
    <property type="match status" value="1"/>
</dbReference>
<evidence type="ECO:0000256" key="1">
    <source>
        <dbReference type="SAM" id="MobiDB-lite"/>
    </source>
</evidence>
<feature type="region of interest" description="Disordered" evidence="1">
    <location>
        <begin position="1155"/>
        <end position="1208"/>
    </location>
</feature>
<evidence type="ECO:0000313" key="3">
    <source>
        <dbReference type="EMBL" id="MCX8996431.1"/>
    </source>
</evidence>
<dbReference type="GO" id="GO:0005886">
    <property type="term" value="C:plasma membrane"/>
    <property type="evidence" value="ECO:0007669"/>
    <property type="project" value="TreeGrafter"/>
</dbReference>
<dbReference type="PANTHER" id="PTHR30441">
    <property type="entry name" value="DUF748 DOMAIN-CONTAINING PROTEIN"/>
    <property type="match status" value="1"/>
</dbReference>
<evidence type="ECO:0000259" key="2">
    <source>
        <dbReference type="Pfam" id="PF05170"/>
    </source>
</evidence>
<feature type="compositionally biased region" description="Basic and acidic residues" evidence="1">
    <location>
        <begin position="1155"/>
        <end position="1181"/>
    </location>
</feature>
<accession>A0AAE3MXS4</accession>
<dbReference type="InterPro" id="IPR017023">
    <property type="entry name" value="UCP034039"/>
</dbReference>
<dbReference type="PIRSF" id="PIRSF034039">
    <property type="entry name" value="UCP034039"/>
    <property type="match status" value="1"/>
</dbReference>
<dbReference type="PANTHER" id="PTHR30441:SF4">
    <property type="entry name" value="PROTEIN ASMA"/>
    <property type="match status" value="1"/>
</dbReference>
<dbReference type="GO" id="GO:0090313">
    <property type="term" value="P:regulation of protein targeting to membrane"/>
    <property type="evidence" value="ECO:0007669"/>
    <property type="project" value="TreeGrafter"/>
</dbReference>
<dbReference type="AlphaFoldDB" id="A0AAE3MXS4"/>
<dbReference type="InterPro" id="IPR007844">
    <property type="entry name" value="AsmA"/>
</dbReference>
<dbReference type="InterPro" id="IPR052894">
    <property type="entry name" value="AsmA-related"/>
</dbReference>
<organism evidence="3 4">
    <name type="scientific">Ectorhizobium quercum</name>
    <dbReference type="NCBI Taxonomy" id="2965071"/>
    <lineage>
        <taxon>Bacteria</taxon>
        <taxon>Pseudomonadati</taxon>
        <taxon>Pseudomonadota</taxon>
        <taxon>Alphaproteobacteria</taxon>
        <taxon>Hyphomicrobiales</taxon>
        <taxon>Rhizobiaceae</taxon>
        <taxon>Ectorhizobium</taxon>
    </lineage>
</organism>
<proteinExistence type="predicted"/>
<dbReference type="Proteomes" id="UP001208771">
    <property type="component" value="Unassembled WGS sequence"/>
</dbReference>
<keyword evidence="4" id="KW-1185">Reference proteome</keyword>
<evidence type="ECO:0000313" key="4">
    <source>
        <dbReference type="Proteomes" id="UP001208771"/>
    </source>
</evidence>
<dbReference type="EMBL" id="JANFPI010000002">
    <property type="protein sequence ID" value="MCX8996431.1"/>
    <property type="molecule type" value="Genomic_DNA"/>
</dbReference>
<dbReference type="RefSeq" id="WP_306410223.1">
    <property type="nucleotide sequence ID" value="NZ_JANFPI010000002.1"/>
</dbReference>
<protein>
    <submittedName>
        <fullName evidence="3">AsmA family protein</fullName>
    </submittedName>
</protein>